<evidence type="ECO:0000259" key="7">
    <source>
        <dbReference type="Pfam" id="PF08335"/>
    </source>
</evidence>
<keyword evidence="1 8" id="KW-0808">Transferase</keyword>
<gene>
    <name evidence="8" type="ORF">Uis4E_1359</name>
</gene>
<evidence type="ECO:0000256" key="2">
    <source>
        <dbReference type="ARBA" id="ARBA00022695"/>
    </source>
</evidence>
<evidence type="ECO:0000256" key="3">
    <source>
        <dbReference type="ARBA" id="ARBA00022801"/>
    </source>
</evidence>
<dbReference type="InterPro" id="IPR002934">
    <property type="entry name" value="Polymerase_NTP_transf_dom"/>
</dbReference>
<dbReference type="Pfam" id="PF08335">
    <property type="entry name" value="GlnD_UR_UTase"/>
    <property type="match status" value="1"/>
</dbReference>
<keyword evidence="5" id="KW-0511">Multifunctional enzyme</keyword>
<proteinExistence type="predicted"/>
<dbReference type="EMBL" id="NMWT01000019">
    <property type="protein sequence ID" value="PLS27786.1"/>
    <property type="molecule type" value="Genomic_DNA"/>
</dbReference>
<dbReference type="PANTHER" id="PTHR47320">
    <property type="entry name" value="BIFUNCTIONAL URIDYLYLTRANSFERASE/URIDYLYL-REMOVING ENZYME"/>
    <property type="match status" value="1"/>
</dbReference>
<keyword evidence="9" id="KW-1185">Reference proteome</keyword>
<dbReference type="PANTHER" id="PTHR47320:SF1">
    <property type="entry name" value="BIFUNCTIONAL URIDYLYLTRANSFERASE_URIDYLYL-REMOVING ENZYME"/>
    <property type="match status" value="1"/>
</dbReference>
<dbReference type="InterPro" id="IPR043519">
    <property type="entry name" value="NT_sf"/>
</dbReference>
<dbReference type="RefSeq" id="WP_101622483.1">
    <property type="nucleotide sequence ID" value="NZ_NMWT01000019.1"/>
</dbReference>
<evidence type="ECO:0000256" key="4">
    <source>
        <dbReference type="ARBA" id="ARBA00022842"/>
    </source>
</evidence>
<dbReference type="Gene3D" id="1.10.3210.10">
    <property type="entry name" value="Hypothetical protein af1432"/>
    <property type="match status" value="1"/>
</dbReference>
<name>A0A2N5J0P9_9BIFI</name>
<feature type="domain" description="Polymerase nucleotidyl transferase" evidence="6">
    <location>
        <begin position="47"/>
        <end position="101"/>
    </location>
</feature>
<evidence type="ECO:0000313" key="9">
    <source>
        <dbReference type="Proteomes" id="UP000235034"/>
    </source>
</evidence>
<dbReference type="InterPro" id="IPR010043">
    <property type="entry name" value="UTase/UR"/>
</dbReference>
<evidence type="ECO:0000313" key="8">
    <source>
        <dbReference type="EMBL" id="PLS27786.1"/>
    </source>
</evidence>
<dbReference type="Proteomes" id="UP000235034">
    <property type="component" value="Unassembled WGS sequence"/>
</dbReference>
<feature type="domain" description="PII-uridylyltransferase/Glutamine-synthetase adenylyltransferase" evidence="7">
    <location>
        <begin position="176"/>
        <end position="266"/>
    </location>
</feature>
<evidence type="ECO:0000259" key="6">
    <source>
        <dbReference type="Pfam" id="PF01909"/>
    </source>
</evidence>
<dbReference type="OrthoDB" id="9758038at2"/>
<evidence type="ECO:0000256" key="5">
    <source>
        <dbReference type="ARBA" id="ARBA00023268"/>
    </source>
</evidence>
<dbReference type="CDD" id="cd05401">
    <property type="entry name" value="NT_GlnE_GlnD_like"/>
    <property type="match status" value="1"/>
</dbReference>
<protein>
    <submittedName>
        <fullName evidence="8">GlnD PII-uridylyltransferase</fullName>
    </submittedName>
</protein>
<organism evidence="8 9">
    <name type="scientific">Bifidobacterium parmae</name>
    <dbReference type="NCBI Taxonomy" id="361854"/>
    <lineage>
        <taxon>Bacteria</taxon>
        <taxon>Bacillati</taxon>
        <taxon>Actinomycetota</taxon>
        <taxon>Actinomycetes</taxon>
        <taxon>Bifidobacteriales</taxon>
        <taxon>Bifidobacteriaceae</taxon>
        <taxon>Bifidobacterium</taxon>
    </lineage>
</organism>
<dbReference type="GO" id="GO:0016787">
    <property type="term" value="F:hydrolase activity"/>
    <property type="evidence" value="ECO:0007669"/>
    <property type="project" value="UniProtKB-KW"/>
</dbReference>
<keyword evidence="3" id="KW-0378">Hydrolase</keyword>
<dbReference type="SUPFAM" id="SSF81301">
    <property type="entry name" value="Nucleotidyltransferase"/>
    <property type="match status" value="1"/>
</dbReference>
<dbReference type="SUPFAM" id="SSF109604">
    <property type="entry name" value="HD-domain/PDEase-like"/>
    <property type="match status" value="1"/>
</dbReference>
<keyword evidence="2 8" id="KW-0548">Nucleotidyltransferase</keyword>
<comment type="caution">
    <text evidence="8">The sequence shown here is derived from an EMBL/GenBank/DDBJ whole genome shotgun (WGS) entry which is preliminary data.</text>
</comment>
<dbReference type="InterPro" id="IPR013546">
    <property type="entry name" value="PII_UdlTrfase/GS_AdlTrfase"/>
</dbReference>
<evidence type="ECO:0000256" key="1">
    <source>
        <dbReference type="ARBA" id="ARBA00022679"/>
    </source>
</evidence>
<accession>A0A2N5J0P9</accession>
<dbReference type="GO" id="GO:0008773">
    <property type="term" value="F:[protein-PII] uridylyltransferase activity"/>
    <property type="evidence" value="ECO:0007669"/>
    <property type="project" value="InterPro"/>
</dbReference>
<reference evidence="8 9" key="1">
    <citation type="submission" date="2017-07" db="EMBL/GenBank/DDBJ databases">
        <title>Bifidobacterium novel species.</title>
        <authorList>
            <person name="Lugli G.A."/>
            <person name="Milani C."/>
            <person name="Duranti S."/>
            <person name="Mangifesta M."/>
        </authorList>
    </citation>
    <scope>NUCLEOTIDE SEQUENCE [LARGE SCALE GENOMIC DNA]</scope>
    <source>
        <strain evidence="8 9">77</strain>
    </source>
</reference>
<keyword evidence="4" id="KW-0460">Magnesium</keyword>
<sequence length="640" mass="70189">MASAVDGLKQRFMAMSQPDADGVYRDGAAKRKARTALAMDCLKRLWNEAKTNVGFDVPDHGIGLAAVGSLARGQIGPSSDLDLVLIYDPHALNDEHLNQLANKLWYPLWDSGLDLDHSVRTRQQCESVTDHDLPAAMGWLDVEPVAGDLDLIRTTADSILERWRKAARKRLPELLASATSRLDEFGRLQYINQPDIKEARGGLRDSVLVSALAVSWLADRPHGVYDDAVERLLDVRDCIHLAANKDTNLLLVRYQDKVAAMLGLADPTLPAGGEREAKSIDDLQTLLARIGRRIAFSLDSTASRAQHSLTHEKPRFAFFQMMSQRAGGRREAPKFDVVAPGVAAHEHEIVLAPGADPSRDASLALRVALASARQGLPINPGTLENLRRCPIHSNRWDATTRDLFVRLLASGPELIRVWEEIDFDDIPGKWMPEWLGIRNRPSVSAAHRYTIDRHSVEVVSRLTRTIGFPSAADREGRSAGVVLGAGGTGGSGASGAGARVPQYDDAHYTALLLAGILHDIGKRPGVADHAAEGARHAPVILKRMGYDADTIRMVTLLVREHLTLSEFATGRNPNDPNTGSDLANRLRHDPMLLDMLYDLTRADGSSLGATSEEAITKKYGWSTWRETLVKQMVAATRYHL</sequence>
<dbReference type="Pfam" id="PF01909">
    <property type="entry name" value="NTP_transf_2"/>
    <property type="match status" value="1"/>
</dbReference>
<dbReference type="AlphaFoldDB" id="A0A2N5J0P9"/>